<comment type="caution">
    <text evidence="2">The sequence shown here is derived from an EMBL/GenBank/DDBJ whole genome shotgun (WGS) entry which is preliminary data.</text>
</comment>
<reference evidence="2" key="1">
    <citation type="submission" date="2023-06" db="EMBL/GenBank/DDBJ databases">
        <title>Genome-scale phylogeny and comparative genomics of the fungal order Sordariales.</title>
        <authorList>
            <consortium name="Lawrence Berkeley National Laboratory"/>
            <person name="Hensen N."/>
            <person name="Bonometti L."/>
            <person name="Westerberg I."/>
            <person name="Brannstrom I.O."/>
            <person name="Guillou S."/>
            <person name="Cros-Aarteil S."/>
            <person name="Calhoun S."/>
            <person name="Haridas S."/>
            <person name="Kuo A."/>
            <person name="Mondo S."/>
            <person name="Pangilinan J."/>
            <person name="Riley R."/>
            <person name="Labutti K."/>
            <person name="Andreopoulos B."/>
            <person name="Lipzen A."/>
            <person name="Chen C."/>
            <person name="Yanf M."/>
            <person name="Daum C."/>
            <person name="Ng V."/>
            <person name="Clum A."/>
            <person name="Steindorff A."/>
            <person name="Ohm R."/>
            <person name="Martin F."/>
            <person name="Silar P."/>
            <person name="Natvig D."/>
            <person name="Lalanne C."/>
            <person name="Gautier V."/>
            <person name="Ament-Velasquez S.L."/>
            <person name="Kruys A."/>
            <person name="Hutchinson M.I."/>
            <person name="Powell A.J."/>
            <person name="Barry K."/>
            <person name="Miller A.N."/>
            <person name="Grigoriev I.V."/>
            <person name="Debuchy R."/>
            <person name="Gladieux P."/>
            <person name="Thoren M.H."/>
            <person name="Johannesson H."/>
        </authorList>
    </citation>
    <scope>NUCLEOTIDE SEQUENCE</scope>
    <source>
        <strain evidence="2">CBS 606.72</strain>
    </source>
</reference>
<name>A0AA39WZ69_9PEZI</name>
<dbReference type="EMBL" id="JAULSU010000003">
    <property type="protein sequence ID" value="KAK0624343.1"/>
    <property type="molecule type" value="Genomic_DNA"/>
</dbReference>
<feature type="compositionally biased region" description="Basic and acidic residues" evidence="1">
    <location>
        <begin position="72"/>
        <end position="95"/>
    </location>
</feature>
<dbReference type="AlphaFoldDB" id="A0AA39WZ69"/>
<feature type="region of interest" description="Disordered" evidence="1">
    <location>
        <begin position="1"/>
        <end position="150"/>
    </location>
</feature>
<evidence type="ECO:0000313" key="2">
    <source>
        <dbReference type="EMBL" id="KAK0624343.1"/>
    </source>
</evidence>
<feature type="compositionally biased region" description="Low complexity" evidence="1">
    <location>
        <begin position="47"/>
        <end position="58"/>
    </location>
</feature>
<keyword evidence="3" id="KW-1185">Reference proteome</keyword>
<sequence length="371" mass="41593">MSAHGFHVSRGLATGMAGSSRIDEDTKYQPPVKRSRRQLIKVEPKSLSESSQGSLPSLVAPPETLPNRKRLRFPDAEYGLCRHEDNDEEGSPERAIKRRKSDSPAIPKGAGTQDGIKQEPKESPSPLAYGIDDRRAPATPAIKNENESEREAPAVIFDEVQHPLDVGHVVQPPTSELARLRAENAEYRLRNAELNNLINERALNVAHASELMIELHTATKIADNQRECIARLKYRLDAAMREIDIRVATTLDLSHRLTTATQEHENRLSHIANLQQTLKMVVKVCEDQFARIADLERGLETATVENETQMSYVRDLVEENDTLTKENTALKFQLTESKDDIKSKGETVEELKEQIGALKRWGYGLGRPCGR</sequence>
<accession>A0AA39WZ69</accession>
<proteinExistence type="predicted"/>
<protein>
    <submittedName>
        <fullName evidence="2">Uncharacterized protein</fullName>
    </submittedName>
</protein>
<dbReference type="Proteomes" id="UP001175000">
    <property type="component" value="Unassembled WGS sequence"/>
</dbReference>
<gene>
    <name evidence="2" type="ORF">B0T14DRAFT_565624</name>
</gene>
<evidence type="ECO:0000313" key="3">
    <source>
        <dbReference type="Proteomes" id="UP001175000"/>
    </source>
</evidence>
<organism evidence="2 3">
    <name type="scientific">Immersiella caudata</name>
    <dbReference type="NCBI Taxonomy" id="314043"/>
    <lineage>
        <taxon>Eukaryota</taxon>
        <taxon>Fungi</taxon>
        <taxon>Dikarya</taxon>
        <taxon>Ascomycota</taxon>
        <taxon>Pezizomycotina</taxon>
        <taxon>Sordariomycetes</taxon>
        <taxon>Sordariomycetidae</taxon>
        <taxon>Sordariales</taxon>
        <taxon>Lasiosphaeriaceae</taxon>
        <taxon>Immersiella</taxon>
    </lineage>
</organism>
<evidence type="ECO:0000256" key="1">
    <source>
        <dbReference type="SAM" id="MobiDB-lite"/>
    </source>
</evidence>